<sequence>MSENNNSRLPLADSNIHVMSLGYITLNNEEVEDIEDTNMGDIDMVDVNMVDVNMGDEDGDIDDEDSDYEDTVDEDAGDKPIRTRTQESQQMNTPEGNITLTRTAGSSNTPEDSERPTTSVGADNANASISIPVTSEKDDKYKKMIEELTTKMKIIHRIRLPVHPSACIVCRLCLVCSHKYGQAACHCASLGEGTPKKGCRLLPFMTDSRVVVGDFACKDLRKFTIDWVEKNAHKIYQSLHYANAVPAGYISVCSANSSKYFSDCKGRFGNAKNAKRLGPDSAEYQKYEEERKNVVFPPGIFEYVMDRRAGWNQSRVDMHKRLNKSKFYLLCLDSCDSVPIDEAKIMGKHSQVTNVKRKAADEPEKSNKRAKKTKDSSLTEDDPDSMTVSIWNAPSLETYSANDSYNLFSALLYLPDFKAADVLVFESINFITSVDKSQVRFHFVKNYESDIQMQSLLFNESSDEMFNGNHLDLYIGTGLQR</sequence>
<gene>
    <name evidence="2" type="ORF">HPULCUR_000917</name>
</gene>
<keyword evidence="3" id="KW-1185">Reference proteome</keyword>
<feature type="region of interest" description="Disordered" evidence="1">
    <location>
        <begin position="53"/>
        <end position="133"/>
    </location>
</feature>
<dbReference type="Proteomes" id="UP001476247">
    <property type="component" value="Unassembled WGS sequence"/>
</dbReference>
<accession>A0ABP9XL73</accession>
<organism evidence="2 3">
    <name type="scientific">Helicostylum pulchrum</name>
    <dbReference type="NCBI Taxonomy" id="562976"/>
    <lineage>
        <taxon>Eukaryota</taxon>
        <taxon>Fungi</taxon>
        <taxon>Fungi incertae sedis</taxon>
        <taxon>Mucoromycota</taxon>
        <taxon>Mucoromycotina</taxon>
        <taxon>Mucoromycetes</taxon>
        <taxon>Mucorales</taxon>
        <taxon>Mucorineae</taxon>
        <taxon>Mucoraceae</taxon>
        <taxon>Helicostylum</taxon>
    </lineage>
</organism>
<comment type="caution">
    <text evidence="2">The sequence shown here is derived from an EMBL/GenBank/DDBJ whole genome shotgun (WGS) entry which is preliminary data.</text>
</comment>
<feature type="compositionally biased region" description="Acidic residues" evidence="1">
    <location>
        <begin position="54"/>
        <end position="76"/>
    </location>
</feature>
<feature type="region of interest" description="Disordered" evidence="1">
    <location>
        <begin position="351"/>
        <end position="383"/>
    </location>
</feature>
<protein>
    <submittedName>
        <fullName evidence="2">Uncharacterized protein</fullName>
    </submittedName>
</protein>
<evidence type="ECO:0000313" key="2">
    <source>
        <dbReference type="EMBL" id="GAA5795557.1"/>
    </source>
</evidence>
<reference evidence="2 3" key="1">
    <citation type="submission" date="2024-04" db="EMBL/GenBank/DDBJ databases">
        <title>genome sequences of Mucor flavus KT1a and Helicostylum pulchrum KT1b strains isolation_sourced from the surface of a dry-aged beef.</title>
        <authorList>
            <person name="Toyotome T."/>
            <person name="Hosono M."/>
            <person name="Torimaru M."/>
            <person name="Fukuda K."/>
            <person name="Mikami N."/>
        </authorList>
    </citation>
    <scope>NUCLEOTIDE SEQUENCE [LARGE SCALE GENOMIC DNA]</scope>
    <source>
        <strain evidence="2 3">KT1b</strain>
    </source>
</reference>
<feature type="compositionally biased region" description="Basic and acidic residues" evidence="1">
    <location>
        <begin position="358"/>
        <end position="377"/>
    </location>
</feature>
<evidence type="ECO:0000256" key="1">
    <source>
        <dbReference type="SAM" id="MobiDB-lite"/>
    </source>
</evidence>
<name>A0ABP9XL73_9FUNG</name>
<dbReference type="EMBL" id="BAABUJ010000005">
    <property type="protein sequence ID" value="GAA5795557.1"/>
    <property type="molecule type" value="Genomic_DNA"/>
</dbReference>
<feature type="compositionally biased region" description="Polar residues" evidence="1">
    <location>
        <begin position="86"/>
        <end position="133"/>
    </location>
</feature>
<proteinExistence type="predicted"/>
<evidence type="ECO:0000313" key="3">
    <source>
        <dbReference type="Proteomes" id="UP001476247"/>
    </source>
</evidence>